<evidence type="ECO:0000313" key="1">
    <source>
        <dbReference type="EMBL" id="QGQ22972.1"/>
    </source>
</evidence>
<accession>A0A6I6ABL9</accession>
<dbReference type="AlphaFoldDB" id="A0A6I6ABL9"/>
<reference evidence="1 2" key="1">
    <citation type="submission" date="2019-09" db="EMBL/GenBank/DDBJ databases">
        <title>Gimesia benthica sp. nov., a novel bacterium isolated from deep-sea water of the Northwest Indian Ocean.</title>
        <authorList>
            <person name="Dai X."/>
        </authorList>
    </citation>
    <scope>NUCLEOTIDE SEQUENCE [LARGE SCALE GENOMIC DNA]</scope>
    <source>
        <strain evidence="1 2">E7</strain>
    </source>
</reference>
<evidence type="ECO:0000313" key="2">
    <source>
        <dbReference type="Proteomes" id="UP000427281"/>
    </source>
</evidence>
<organism evidence="1 2">
    <name type="scientific">Gimesia benthica</name>
    <dbReference type="NCBI Taxonomy" id="2608982"/>
    <lineage>
        <taxon>Bacteria</taxon>
        <taxon>Pseudomonadati</taxon>
        <taxon>Planctomycetota</taxon>
        <taxon>Planctomycetia</taxon>
        <taxon>Planctomycetales</taxon>
        <taxon>Planctomycetaceae</taxon>
        <taxon>Gimesia</taxon>
    </lineage>
</organism>
<dbReference type="KEGG" id="gim:F1728_09925"/>
<name>A0A6I6ABL9_9PLAN</name>
<sequence>MRGPEAMKILSLDPYEFESSSSEEFLVIAIANAKQFPDWGAFFQATIESGAFEPRESPFPAQPIAFQDFEYADAVRIYLQRYAGVVPEGTASAIPLACEWYEQEILIEERGTFIRYAWETTA</sequence>
<proteinExistence type="predicted"/>
<dbReference type="EMBL" id="CP043930">
    <property type="protein sequence ID" value="QGQ22972.1"/>
    <property type="molecule type" value="Genomic_DNA"/>
</dbReference>
<gene>
    <name evidence="1" type="ORF">F1728_09925</name>
</gene>
<dbReference type="Proteomes" id="UP000427281">
    <property type="component" value="Chromosome"/>
</dbReference>
<protein>
    <submittedName>
        <fullName evidence="1">Uncharacterized protein</fullName>
    </submittedName>
</protein>
<keyword evidence="2" id="KW-1185">Reference proteome</keyword>